<organism evidence="1 2">
    <name type="scientific">Pseudomonas citronellolis</name>
    <dbReference type="NCBI Taxonomy" id="53408"/>
    <lineage>
        <taxon>Bacteria</taxon>
        <taxon>Pseudomonadati</taxon>
        <taxon>Pseudomonadota</taxon>
        <taxon>Gammaproteobacteria</taxon>
        <taxon>Pseudomonadales</taxon>
        <taxon>Pseudomonadaceae</taxon>
        <taxon>Pseudomonas</taxon>
    </lineage>
</organism>
<reference evidence="1 2" key="1">
    <citation type="submission" date="2016-05" db="EMBL/GenBank/DDBJ databases">
        <title>Genome Sequence of Pseudomonas citronellolis Strain SJTE-3, an Estrogens and Persistent Organic Pollutants degradation strain.</title>
        <authorList>
            <person name="Liang R."/>
        </authorList>
    </citation>
    <scope>NUCLEOTIDE SEQUENCE [LARGE SCALE GENOMIC DNA]</scope>
    <source>
        <strain evidence="1 2">SJTE-3</strain>
    </source>
</reference>
<dbReference type="RefSeq" id="WP_064583956.1">
    <property type="nucleotide sequence ID" value="NZ_CP015878.1"/>
</dbReference>
<dbReference type="AlphaFoldDB" id="A0A1A9KGL7"/>
<accession>A0A1A9KGL7</accession>
<evidence type="ECO:0000313" key="2">
    <source>
        <dbReference type="Proteomes" id="UP000077748"/>
    </source>
</evidence>
<sequence length="158" mass="16948">MAAVKGGDRISKYIRDLATRLDDGEILRAGFLEGATYPDGTPVPLVAAANEFGDPAMNRPPRPFFRDAIAANGKRWAKGLGKLIHAGNSTDKALALTGEVVRADIQDSIRKLATPPLSPNTHKKSAKAGFDKPLIDTAHMINSVDYEVRKDEPAGNSQ</sequence>
<dbReference type="Proteomes" id="UP000077748">
    <property type="component" value="Chromosome"/>
</dbReference>
<proteinExistence type="predicted"/>
<dbReference type="EMBL" id="CP015878">
    <property type="protein sequence ID" value="ANI16665.1"/>
    <property type="molecule type" value="Genomic_DNA"/>
</dbReference>
<protein>
    <submittedName>
        <fullName evidence="1">Uncharacterized protein</fullName>
    </submittedName>
</protein>
<name>A0A1A9KGL7_9PSED</name>
<gene>
    <name evidence="1" type="ORF">A9C11_23035</name>
</gene>
<evidence type="ECO:0000313" key="1">
    <source>
        <dbReference type="EMBL" id="ANI16665.1"/>
    </source>
</evidence>